<sequence>MKALVVDGYNAIYKIAYLKKIMDRSPEEARKEITALAKEYQRKCGGIDRVYVVFDGKDAYRENAFTPPPNQIFSRTGEGDEEVVRVVSCLYKKYHVEVVTDDNFIRNNSRSYNASITPVGEFAACLDKKHARSAKKGGENKVTPDAAFKINEDLKKYWNIK</sequence>
<organism evidence="1 2">
    <name type="scientific">Candidatus Aquitaenariimonas noxiae</name>
    <dbReference type="NCBI Taxonomy" id="1974741"/>
    <lineage>
        <taxon>Bacteria</taxon>
        <taxon>Pseudomonadati</taxon>
        <taxon>Candidatus Omnitrophota</taxon>
        <taxon>Candidatus Aquitaenariimonas</taxon>
    </lineage>
</organism>
<dbReference type="Pfam" id="PF05991">
    <property type="entry name" value="NYN_YacP"/>
    <property type="match status" value="1"/>
</dbReference>
<reference evidence="1 2" key="1">
    <citation type="submission" date="2017-09" db="EMBL/GenBank/DDBJ databases">
        <title>Depth-based differentiation of microbial function through sediment-hosted aquifers and enrichment of novel symbionts in the deep terrestrial subsurface.</title>
        <authorList>
            <person name="Probst A.J."/>
            <person name="Ladd B."/>
            <person name="Jarett J.K."/>
            <person name="Geller-Mcgrath D.E."/>
            <person name="Sieber C.M."/>
            <person name="Emerson J.B."/>
            <person name="Anantharaman K."/>
            <person name="Thomas B.C."/>
            <person name="Malmstrom R."/>
            <person name="Stieglmeier M."/>
            <person name="Klingl A."/>
            <person name="Woyke T."/>
            <person name="Ryan C.M."/>
            <person name="Banfield J.F."/>
        </authorList>
    </citation>
    <scope>NUCLEOTIDE SEQUENCE [LARGE SCALE GENOMIC DNA]</scope>
    <source>
        <strain evidence="1">CG07_land_8_20_14_0_80_42_15</strain>
    </source>
</reference>
<name>A0A2J0KZ03_9BACT</name>
<gene>
    <name evidence="1" type="ORF">COS99_04455</name>
</gene>
<comment type="caution">
    <text evidence="1">The sequence shown here is derived from an EMBL/GenBank/DDBJ whole genome shotgun (WGS) entry which is preliminary data.</text>
</comment>
<dbReference type="AlphaFoldDB" id="A0A2J0KZ03"/>
<proteinExistence type="predicted"/>
<accession>A0A2J0KZ03</accession>
<evidence type="ECO:0000313" key="2">
    <source>
        <dbReference type="Proteomes" id="UP000230052"/>
    </source>
</evidence>
<dbReference type="InterPro" id="IPR010298">
    <property type="entry name" value="YacP-like"/>
</dbReference>
<dbReference type="EMBL" id="PEWV01000041">
    <property type="protein sequence ID" value="PIU41650.1"/>
    <property type="molecule type" value="Genomic_DNA"/>
</dbReference>
<dbReference type="Proteomes" id="UP000230052">
    <property type="component" value="Unassembled WGS sequence"/>
</dbReference>
<evidence type="ECO:0000313" key="1">
    <source>
        <dbReference type="EMBL" id="PIU41650.1"/>
    </source>
</evidence>
<evidence type="ECO:0008006" key="3">
    <source>
        <dbReference type="Google" id="ProtNLM"/>
    </source>
</evidence>
<protein>
    <recommendedName>
        <fullName evidence="3">RNA-binding protein</fullName>
    </recommendedName>
</protein>